<dbReference type="InterPro" id="IPR023635">
    <property type="entry name" value="Peptide_deformylase"/>
</dbReference>
<dbReference type="GO" id="GO:0042586">
    <property type="term" value="F:peptide deformylase activity"/>
    <property type="evidence" value="ECO:0007669"/>
    <property type="project" value="UniProtKB-UniRule"/>
</dbReference>
<feature type="active site" evidence="2">
    <location>
        <position position="131"/>
    </location>
</feature>
<protein>
    <recommendedName>
        <fullName evidence="2">Peptide deformylase</fullName>
        <shortName evidence="2">PDF</shortName>
        <ecNumber evidence="2">3.5.1.88</ecNumber>
    </recommendedName>
    <alternativeName>
        <fullName evidence="2">Polypeptide deformylase</fullName>
    </alternativeName>
</protein>
<evidence type="ECO:0000256" key="1">
    <source>
        <dbReference type="ARBA" id="ARBA00010759"/>
    </source>
</evidence>
<organism evidence="3 4">
    <name type="scientific">Enterococcus asini</name>
    <dbReference type="NCBI Taxonomy" id="57732"/>
    <lineage>
        <taxon>Bacteria</taxon>
        <taxon>Bacillati</taxon>
        <taxon>Bacillota</taxon>
        <taxon>Bacilli</taxon>
        <taxon>Lactobacillales</taxon>
        <taxon>Enterococcaceae</taxon>
        <taxon>Enterococcus</taxon>
    </lineage>
</organism>
<dbReference type="NCBIfam" id="NF001159">
    <property type="entry name" value="PRK00150.1-3"/>
    <property type="match status" value="1"/>
</dbReference>
<dbReference type="Gene3D" id="3.90.45.10">
    <property type="entry name" value="Peptide deformylase"/>
    <property type="match status" value="1"/>
</dbReference>
<dbReference type="EMBL" id="JARQBJ010000006">
    <property type="protein sequence ID" value="MDT2811164.1"/>
    <property type="molecule type" value="Genomic_DNA"/>
</dbReference>
<feature type="binding site" evidence="2">
    <location>
        <position position="88"/>
    </location>
    <ligand>
        <name>Fe cation</name>
        <dbReference type="ChEBI" id="CHEBI:24875"/>
    </ligand>
</feature>
<dbReference type="PANTHER" id="PTHR10458">
    <property type="entry name" value="PEPTIDE DEFORMYLASE"/>
    <property type="match status" value="1"/>
</dbReference>
<dbReference type="GO" id="GO:0046872">
    <property type="term" value="F:metal ion binding"/>
    <property type="evidence" value="ECO:0007669"/>
    <property type="project" value="UniProtKB-KW"/>
</dbReference>
<comment type="cofactor">
    <cofactor evidence="2">
        <name>Fe(2+)</name>
        <dbReference type="ChEBI" id="CHEBI:29033"/>
    </cofactor>
    <text evidence="2">Binds 1 Fe(2+) ion.</text>
</comment>
<evidence type="ECO:0000313" key="3">
    <source>
        <dbReference type="EMBL" id="MDT2811164.1"/>
    </source>
</evidence>
<keyword evidence="2" id="KW-0408">Iron</keyword>
<dbReference type="EC" id="3.5.1.88" evidence="2"/>
<dbReference type="RefSeq" id="WP_118340913.1">
    <property type="nucleotide sequence ID" value="NZ_CABJBY010000007.1"/>
</dbReference>
<keyword evidence="2" id="KW-0648">Protein biosynthesis</keyword>
<dbReference type="InterPro" id="IPR036821">
    <property type="entry name" value="Peptide_deformylase_sf"/>
</dbReference>
<dbReference type="GO" id="GO:0006412">
    <property type="term" value="P:translation"/>
    <property type="evidence" value="ECO:0007669"/>
    <property type="project" value="UniProtKB-UniRule"/>
</dbReference>
<feature type="binding site" evidence="2">
    <location>
        <position position="134"/>
    </location>
    <ligand>
        <name>Fe cation</name>
        <dbReference type="ChEBI" id="CHEBI:24875"/>
    </ligand>
</feature>
<comment type="caution">
    <text evidence="3">The sequence shown here is derived from an EMBL/GenBank/DDBJ whole genome shotgun (WGS) entry which is preliminary data.</text>
</comment>
<dbReference type="HAMAP" id="MF_00163">
    <property type="entry name" value="Pep_deformylase"/>
    <property type="match status" value="1"/>
</dbReference>
<dbReference type="PANTHER" id="PTHR10458:SF22">
    <property type="entry name" value="PEPTIDE DEFORMYLASE"/>
    <property type="match status" value="1"/>
</dbReference>
<comment type="catalytic activity">
    <reaction evidence="2">
        <text>N-terminal N-formyl-L-methionyl-[peptide] + H2O = N-terminal L-methionyl-[peptide] + formate</text>
        <dbReference type="Rhea" id="RHEA:24420"/>
        <dbReference type="Rhea" id="RHEA-COMP:10639"/>
        <dbReference type="Rhea" id="RHEA-COMP:10640"/>
        <dbReference type="ChEBI" id="CHEBI:15377"/>
        <dbReference type="ChEBI" id="CHEBI:15740"/>
        <dbReference type="ChEBI" id="CHEBI:49298"/>
        <dbReference type="ChEBI" id="CHEBI:64731"/>
        <dbReference type="EC" id="3.5.1.88"/>
    </reaction>
</comment>
<dbReference type="PRINTS" id="PR01576">
    <property type="entry name" value="PDEFORMYLASE"/>
</dbReference>
<name>A0AAW8U353_9ENTE</name>
<keyword evidence="2" id="KW-0479">Metal-binding</keyword>
<proteinExistence type="inferred from homology"/>
<reference evidence="3" key="1">
    <citation type="submission" date="2023-03" db="EMBL/GenBank/DDBJ databases">
        <authorList>
            <person name="Shen W."/>
            <person name="Cai J."/>
        </authorList>
    </citation>
    <scope>NUCLEOTIDE SEQUENCE</scope>
    <source>
        <strain evidence="3">B226-2</strain>
    </source>
</reference>
<dbReference type="PIRSF" id="PIRSF004749">
    <property type="entry name" value="Pep_def"/>
    <property type="match status" value="1"/>
</dbReference>
<dbReference type="Pfam" id="PF01327">
    <property type="entry name" value="Pep_deformylase"/>
    <property type="match status" value="1"/>
</dbReference>
<comment type="similarity">
    <text evidence="1 2">Belongs to the polypeptide deformylase family.</text>
</comment>
<evidence type="ECO:0000313" key="4">
    <source>
        <dbReference type="Proteomes" id="UP001256711"/>
    </source>
</evidence>
<gene>
    <name evidence="2 3" type="primary">def</name>
    <name evidence="3" type="ORF">P7H43_11805</name>
</gene>
<dbReference type="SUPFAM" id="SSF56420">
    <property type="entry name" value="Peptide deformylase"/>
    <property type="match status" value="1"/>
</dbReference>
<dbReference type="NCBIfam" id="TIGR00079">
    <property type="entry name" value="pept_deformyl"/>
    <property type="match status" value="1"/>
</dbReference>
<feature type="binding site" evidence="2">
    <location>
        <position position="130"/>
    </location>
    <ligand>
        <name>Fe cation</name>
        <dbReference type="ChEBI" id="CHEBI:24875"/>
    </ligand>
</feature>
<dbReference type="CDD" id="cd00487">
    <property type="entry name" value="Pep_deformylase"/>
    <property type="match status" value="1"/>
</dbReference>
<accession>A0AAW8U353</accession>
<comment type="function">
    <text evidence="2">Removes the formyl group from the N-terminal Met of newly synthesized proteins. Requires at least a dipeptide for an efficient rate of reaction. N-terminal L-methionine is a prerequisite for activity but the enzyme has broad specificity at other positions.</text>
</comment>
<evidence type="ECO:0000256" key="2">
    <source>
        <dbReference type="HAMAP-Rule" id="MF_00163"/>
    </source>
</evidence>
<sequence>MILPLVLHPDERLQSVTRPIQEITEEVEELLDNLQDTMIAHDGVGLAAPQVGKNLQVAVVEEEDGEIIELINPRIVQATGETIDVEGCLSIPHVYGTVARAKRILVHYYDREGDEMELEAYDYLARAIQHEIDHLHGVLFTEKMIERIPEEQLESYMEGNEDD</sequence>
<dbReference type="Proteomes" id="UP001256711">
    <property type="component" value="Unassembled WGS sequence"/>
</dbReference>
<keyword evidence="2 3" id="KW-0378">Hydrolase</keyword>
<dbReference type="AlphaFoldDB" id="A0AAW8U353"/>